<evidence type="ECO:0000313" key="5">
    <source>
        <dbReference type="Proteomes" id="UP000486602"/>
    </source>
</evidence>
<dbReference type="InterPro" id="IPR026444">
    <property type="entry name" value="Secre_tail"/>
</dbReference>
<feature type="domain" description="Secretion system C-terminal sorting" evidence="3">
    <location>
        <begin position="298"/>
        <end position="373"/>
    </location>
</feature>
<keyword evidence="1 2" id="KW-0732">Signal</keyword>
<accession>A0A7K3WXY4</accession>
<name>A0A7K3WXY4_9FLAO</name>
<dbReference type="NCBIfam" id="TIGR04183">
    <property type="entry name" value="Por_Secre_tail"/>
    <property type="match status" value="1"/>
</dbReference>
<organism evidence="4 5">
    <name type="scientific">Cryomorpha ignava</name>
    <dbReference type="NCBI Taxonomy" id="101383"/>
    <lineage>
        <taxon>Bacteria</taxon>
        <taxon>Pseudomonadati</taxon>
        <taxon>Bacteroidota</taxon>
        <taxon>Flavobacteriia</taxon>
        <taxon>Flavobacteriales</taxon>
        <taxon>Cryomorphaceae</taxon>
        <taxon>Cryomorpha</taxon>
    </lineage>
</organism>
<dbReference type="Proteomes" id="UP000486602">
    <property type="component" value="Unassembled WGS sequence"/>
</dbReference>
<gene>
    <name evidence="4" type="ORF">G3O08_18595</name>
</gene>
<keyword evidence="5" id="KW-1185">Reference proteome</keyword>
<evidence type="ECO:0000256" key="1">
    <source>
        <dbReference type="ARBA" id="ARBA00022729"/>
    </source>
</evidence>
<proteinExistence type="predicted"/>
<comment type="caution">
    <text evidence="4">The sequence shown here is derived from an EMBL/GenBank/DDBJ whole genome shotgun (WGS) entry which is preliminary data.</text>
</comment>
<reference evidence="4 5" key="1">
    <citation type="submission" date="2020-02" db="EMBL/GenBank/DDBJ databases">
        <title>Out from the shadows clarifying the taxonomy of the family Cryomorphaceae and related taxa by utilizing the GTDB taxonomic framework.</title>
        <authorList>
            <person name="Bowman J.P."/>
        </authorList>
    </citation>
    <scope>NUCLEOTIDE SEQUENCE [LARGE SCALE GENOMIC DNA]</scope>
    <source>
        <strain evidence="4 5">QSSC 1-22</strain>
    </source>
</reference>
<evidence type="ECO:0000313" key="4">
    <source>
        <dbReference type="EMBL" id="NEN25505.1"/>
    </source>
</evidence>
<dbReference type="RefSeq" id="WP_163286961.1">
    <property type="nucleotide sequence ID" value="NZ_JAAGVY010000057.1"/>
</dbReference>
<dbReference type="EMBL" id="JAAGVY010000057">
    <property type="protein sequence ID" value="NEN25505.1"/>
    <property type="molecule type" value="Genomic_DNA"/>
</dbReference>
<sequence length="374" mass="40771">MKKFIPNFAIVLAILVLNPNNSGAQIQINDSLTAEALVDDFFNSGVLVSISNVTFNGASADSISPRLALFTNGNSDSLNMDSGLIMYTGSTERIAGVPPDWIPIANYQDSDIQTMTGMPVNDCAVIEFDVLVEADALAFNYFFASAEYASFTCSTFNDGFGLFISGPGLEGPFTNNAVNIATIPNSTTPVAINTVNSGVSSYPGNEANCESANPNWIEDSQYFIQNSGNEVNDLLFTGYTENFEAYMEVVNGETYHIKFAICDASDGALDSGVFLETGSFEGRLLSGLRDMERKALYIYPNPTTHFLNLENVCTECSGNIQFQIIDIQGRIVAEYQKPNTDQIRISTSGIEKGIYILNAMYNNQLLAYKKFVVE</sequence>
<dbReference type="AlphaFoldDB" id="A0A7K3WXY4"/>
<evidence type="ECO:0000256" key="2">
    <source>
        <dbReference type="SAM" id="SignalP"/>
    </source>
</evidence>
<dbReference type="InterPro" id="IPR049804">
    <property type="entry name" value="Choice_anch_L"/>
</dbReference>
<feature type="chain" id="PRO_5029513170" evidence="2">
    <location>
        <begin position="25"/>
        <end position="374"/>
    </location>
</feature>
<evidence type="ECO:0000259" key="3">
    <source>
        <dbReference type="Pfam" id="PF18962"/>
    </source>
</evidence>
<dbReference type="NCBIfam" id="NF038133">
    <property type="entry name" value="choice_anch_L"/>
    <property type="match status" value="1"/>
</dbReference>
<dbReference type="Pfam" id="PF18962">
    <property type="entry name" value="Por_Secre_tail"/>
    <property type="match status" value="1"/>
</dbReference>
<feature type="signal peptide" evidence="2">
    <location>
        <begin position="1"/>
        <end position="24"/>
    </location>
</feature>
<protein>
    <submittedName>
        <fullName evidence="4">T9SS type A sorting domain-containing protein</fullName>
    </submittedName>
</protein>